<dbReference type="Proteomes" id="UP001516400">
    <property type="component" value="Unassembled WGS sequence"/>
</dbReference>
<dbReference type="SUPFAM" id="SSF63999">
    <property type="entry name" value="Thiamin pyrophosphokinase, catalytic domain"/>
    <property type="match status" value="1"/>
</dbReference>
<keyword evidence="7" id="KW-1185">Reference proteome</keyword>
<dbReference type="CDD" id="cd07995">
    <property type="entry name" value="TPK"/>
    <property type="match status" value="1"/>
</dbReference>
<dbReference type="InterPro" id="IPR007371">
    <property type="entry name" value="TPK_catalytic"/>
</dbReference>
<proteinExistence type="predicted"/>
<keyword evidence="4" id="KW-0067">ATP-binding</keyword>
<dbReference type="InterPro" id="IPR036759">
    <property type="entry name" value="TPK_catalytic_sf"/>
</dbReference>
<dbReference type="InterPro" id="IPR007373">
    <property type="entry name" value="Thiamin_PyroPKinase_B1-bd"/>
</dbReference>
<organism evidence="6 7">
    <name type="scientific">Cryptolaemus montrouzieri</name>
    <dbReference type="NCBI Taxonomy" id="559131"/>
    <lineage>
        <taxon>Eukaryota</taxon>
        <taxon>Metazoa</taxon>
        <taxon>Ecdysozoa</taxon>
        <taxon>Arthropoda</taxon>
        <taxon>Hexapoda</taxon>
        <taxon>Insecta</taxon>
        <taxon>Pterygota</taxon>
        <taxon>Neoptera</taxon>
        <taxon>Endopterygota</taxon>
        <taxon>Coleoptera</taxon>
        <taxon>Polyphaga</taxon>
        <taxon>Cucujiformia</taxon>
        <taxon>Coccinelloidea</taxon>
        <taxon>Coccinellidae</taxon>
        <taxon>Scymninae</taxon>
        <taxon>Scymnini</taxon>
        <taxon>Cryptolaemus</taxon>
    </lineage>
</organism>
<evidence type="ECO:0000256" key="4">
    <source>
        <dbReference type="ARBA" id="ARBA00022840"/>
    </source>
</evidence>
<evidence type="ECO:0000259" key="5">
    <source>
        <dbReference type="SMART" id="SM00983"/>
    </source>
</evidence>
<keyword evidence="2" id="KW-0547">Nucleotide-binding</keyword>
<dbReference type="Gene3D" id="3.40.50.10240">
    <property type="entry name" value="Thiamin pyrophosphokinase, catalytic domain"/>
    <property type="match status" value="2"/>
</dbReference>
<name>A0ABD2NDH1_9CUCU</name>
<dbReference type="PANTHER" id="PTHR13622">
    <property type="entry name" value="THIAMIN PYROPHOSPHOKINASE"/>
    <property type="match status" value="1"/>
</dbReference>
<evidence type="ECO:0000313" key="6">
    <source>
        <dbReference type="EMBL" id="KAL3276485.1"/>
    </source>
</evidence>
<keyword evidence="3" id="KW-0418">Kinase</keyword>
<dbReference type="SMART" id="SM00983">
    <property type="entry name" value="TPK_B1_binding"/>
    <property type="match status" value="1"/>
</dbReference>
<dbReference type="InterPro" id="IPR006282">
    <property type="entry name" value="Thi_PPkinase"/>
</dbReference>
<dbReference type="GO" id="GO:0005524">
    <property type="term" value="F:ATP binding"/>
    <property type="evidence" value="ECO:0007669"/>
    <property type="project" value="UniProtKB-KW"/>
</dbReference>
<evidence type="ECO:0000256" key="2">
    <source>
        <dbReference type="ARBA" id="ARBA00022741"/>
    </source>
</evidence>
<evidence type="ECO:0000256" key="1">
    <source>
        <dbReference type="ARBA" id="ARBA00022679"/>
    </source>
</evidence>
<protein>
    <recommendedName>
        <fullName evidence="5">Thiamin pyrophosphokinase thiamin-binding domain-containing protein</fullName>
    </recommendedName>
</protein>
<gene>
    <name evidence="6" type="ORF">HHI36_011866</name>
</gene>
<feature type="domain" description="Thiamin pyrophosphokinase thiamin-binding" evidence="5">
    <location>
        <begin position="112"/>
        <end position="180"/>
    </location>
</feature>
<evidence type="ECO:0000313" key="7">
    <source>
        <dbReference type="Proteomes" id="UP001516400"/>
    </source>
</evidence>
<dbReference type="Pfam" id="PF04263">
    <property type="entry name" value="TPK_catalytic"/>
    <property type="match status" value="1"/>
</dbReference>
<accession>A0ABD2NDH1</accession>
<comment type="caution">
    <text evidence="6">The sequence shown here is derived from an EMBL/GenBank/DDBJ whole genome shotgun (WGS) entry which is preliminary data.</text>
</comment>
<dbReference type="SUPFAM" id="SSF63862">
    <property type="entry name" value="Thiamin pyrophosphokinase, substrate-binding domain"/>
    <property type="match status" value="1"/>
</dbReference>
<dbReference type="AlphaFoldDB" id="A0ABD2NDH1"/>
<dbReference type="InterPro" id="IPR036371">
    <property type="entry name" value="TPK_B1-bd_sf"/>
</dbReference>
<reference evidence="6 7" key="1">
    <citation type="journal article" date="2021" name="BMC Biol.">
        <title>Horizontally acquired antibacterial genes associated with adaptive radiation of ladybird beetles.</title>
        <authorList>
            <person name="Li H.S."/>
            <person name="Tang X.F."/>
            <person name="Huang Y.H."/>
            <person name="Xu Z.Y."/>
            <person name="Chen M.L."/>
            <person name="Du X.Y."/>
            <person name="Qiu B.Y."/>
            <person name="Chen P.T."/>
            <person name="Zhang W."/>
            <person name="Slipinski A."/>
            <person name="Escalona H.E."/>
            <person name="Waterhouse R.M."/>
            <person name="Zwick A."/>
            <person name="Pang H."/>
        </authorList>
    </citation>
    <scope>NUCLEOTIDE SEQUENCE [LARGE SCALE GENOMIC DNA]</scope>
    <source>
        <strain evidence="6">SYSU2018</strain>
    </source>
</reference>
<dbReference type="GO" id="GO:0042723">
    <property type="term" value="P:thiamine-containing compound metabolic process"/>
    <property type="evidence" value="ECO:0007669"/>
    <property type="project" value="UniProtKB-ARBA"/>
</dbReference>
<sequence length="192" mass="21574">MDSAITFSPCKIRLLVDGGAESWVSWVESSSQEKCHLLPPHLVTGDFDSIKPETLEKFKQNKAIQIIHTPDQNYTDFTKALVEFNKYQLQNNIKIENIYVLTTIGERMDHAGTYIVNIPQSLRNSKEWCGLIPIGSPGIVTTSGLKWNLNNTKMEFGLLVSTSNTYDGSPEVKIETNSSILWTMGIKGFCDR</sequence>
<keyword evidence="1" id="KW-0808">Transferase</keyword>
<dbReference type="GO" id="GO:0004788">
    <property type="term" value="F:thiamine diphosphokinase activity"/>
    <property type="evidence" value="ECO:0007669"/>
    <property type="project" value="UniProtKB-ARBA"/>
</dbReference>
<dbReference type="PANTHER" id="PTHR13622:SF8">
    <property type="entry name" value="THIAMIN PYROPHOSPHOKINASE 1"/>
    <property type="match status" value="1"/>
</dbReference>
<dbReference type="GO" id="GO:0016301">
    <property type="term" value="F:kinase activity"/>
    <property type="evidence" value="ECO:0007669"/>
    <property type="project" value="UniProtKB-KW"/>
</dbReference>
<dbReference type="EMBL" id="JABFTP020000103">
    <property type="protein sequence ID" value="KAL3276485.1"/>
    <property type="molecule type" value="Genomic_DNA"/>
</dbReference>
<evidence type="ECO:0000256" key="3">
    <source>
        <dbReference type="ARBA" id="ARBA00022777"/>
    </source>
</evidence>